<gene>
    <name evidence="1" type="ORF">B0H64DRAFT_402931</name>
</gene>
<evidence type="ECO:0000313" key="1">
    <source>
        <dbReference type="EMBL" id="KAK3292844.1"/>
    </source>
</evidence>
<dbReference type="Proteomes" id="UP001278766">
    <property type="component" value="Unassembled WGS sequence"/>
</dbReference>
<protein>
    <submittedName>
        <fullName evidence="1">Uncharacterized protein</fullName>
    </submittedName>
</protein>
<proteinExistence type="predicted"/>
<accession>A0AAE0HAL8</accession>
<reference evidence="1" key="1">
    <citation type="journal article" date="2023" name="Mol. Phylogenet. Evol.">
        <title>Genome-scale phylogeny and comparative genomics of the fungal order Sordariales.</title>
        <authorList>
            <person name="Hensen N."/>
            <person name="Bonometti L."/>
            <person name="Westerberg I."/>
            <person name="Brannstrom I.O."/>
            <person name="Guillou S."/>
            <person name="Cros-Aarteil S."/>
            <person name="Calhoun S."/>
            <person name="Haridas S."/>
            <person name="Kuo A."/>
            <person name="Mondo S."/>
            <person name="Pangilinan J."/>
            <person name="Riley R."/>
            <person name="LaButti K."/>
            <person name="Andreopoulos B."/>
            <person name="Lipzen A."/>
            <person name="Chen C."/>
            <person name="Yan M."/>
            <person name="Daum C."/>
            <person name="Ng V."/>
            <person name="Clum A."/>
            <person name="Steindorff A."/>
            <person name="Ohm R.A."/>
            <person name="Martin F."/>
            <person name="Silar P."/>
            <person name="Natvig D.O."/>
            <person name="Lalanne C."/>
            <person name="Gautier V."/>
            <person name="Ament-Velasquez S.L."/>
            <person name="Kruys A."/>
            <person name="Hutchinson M.I."/>
            <person name="Powell A.J."/>
            <person name="Barry K."/>
            <person name="Miller A.N."/>
            <person name="Grigoriev I.V."/>
            <person name="Debuchy R."/>
            <person name="Gladieux P."/>
            <person name="Hiltunen Thoren M."/>
            <person name="Johannesson H."/>
        </authorList>
    </citation>
    <scope>NUCLEOTIDE SEQUENCE</scope>
    <source>
        <strain evidence="1">CBS 168.71</strain>
    </source>
</reference>
<reference evidence="1" key="2">
    <citation type="submission" date="2023-06" db="EMBL/GenBank/DDBJ databases">
        <authorList>
            <consortium name="Lawrence Berkeley National Laboratory"/>
            <person name="Haridas S."/>
            <person name="Hensen N."/>
            <person name="Bonometti L."/>
            <person name="Westerberg I."/>
            <person name="Brannstrom I.O."/>
            <person name="Guillou S."/>
            <person name="Cros-Aarteil S."/>
            <person name="Calhoun S."/>
            <person name="Kuo A."/>
            <person name="Mondo S."/>
            <person name="Pangilinan J."/>
            <person name="Riley R."/>
            <person name="Labutti K."/>
            <person name="Andreopoulos B."/>
            <person name="Lipzen A."/>
            <person name="Chen C."/>
            <person name="Yanf M."/>
            <person name="Daum C."/>
            <person name="Ng V."/>
            <person name="Clum A."/>
            <person name="Steindorff A."/>
            <person name="Ohm R."/>
            <person name="Martin F."/>
            <person name="Silar P."/>
            <person name="Natvig D."/>
            <person name="Lalanne C."/>
            <person name="Gautier V."/>
            <person name="Ament-Velasquez S.L."/>
            <person name="Kruys A."/>
            <person name="Hutchinson M.I."/>
            <person name="Powell A.J."/>
            <person name="Barry K."/>
            <person name="Miller A.N."/>
            <person name="Grigoriev I.V."/>
            <person name="Debuchy R."/>
            <person name="Gladieux P."/>
            <person name="Thoren M.H."/>
            <person name="Johannesson H."/>
        </authorList>
    </citation>
    <scope>NUCLEOTIDE SEQUENCE</scope>
    <source>
        <strain evidence="1">CBS 168.71</strain>
    </source>
</reference>
<name>A0AAE0HAL8_9PEZI</name>
<keyword evidence="2" id="KW-1185">Reference proteome</keyword>
<evidence type="ECO:0000313" key="2">
    <source>
        <dbReference type="Proteomes" id="UP001278766"/>
    </source>
</evidence>
<dbReference type="EMBL" id="JAUEPN010000006">
    <property type="protein sequence ID" value="KAK3292844.1"/>
    <property type="molecule type" value="Genomic_DNA"/>
</dbReference>
<sequence>MCTIGYNTFCCGCRTPNASTFRKCEYANLKGHICPEFQISEDTSRSRTFDLMPCMAHT</sequence>
<dbReference type="RefSeq" id="XP_062656358.1">
    <property type="nucleotide sequence ID" value="XM_062804261.1"/>
</dbReference>
<dbReference type="AlphaFoldDB" id="A0AAE0HAL8"/>
<comment type="caution">
    <text evidence="1">The sequence shown here is derived from an EMBL/GenBank/DDBJ whole genome shotgun (WGS) entry which is preliminary data.</text>
</comment>
<dbReference type="GeneID" id="87841209"/>
<organism evidence="1 2">
    <name type="scientific">Chaetomium fimeti</name>
    <dbReference type="NCBI Taxonomy" id="1854472"/>
    <lineage>
        <taxon>Eukaryota</taxon>
        <taxon>Fungi</taxon>
        <taxon>Dikarya</taxon>
        <taxon>Ascomycota</taxon>
        <taxon>Pezizomycotina</taxon>
        <taxon>Sordariomycetes</taxon>
        <taxon>Sordariomycetidae</taxon>
        <taxon>Sordariales</taxon>
        <taxon>Chaetomiaceae</taxon>
        <taxon>Chaetomium</taxon>
    </lineage>
</organism>